<evidence type="ECO:0000256" key="1">
    <source>
        <dbReference type="SAM" id="SignalP"/>
    </source>
</evidence>
<accession>A0A1G5IBJ8</accession>
<feature type="signal peptide" evidence="1">
    <location>
        <begin position="1"/>
        <end position="18"/>
    </location>
</feature>
<reference evidence="2 3" key="1">
    <citation type="submission" date="2016-10" db="EMBL/GenBank/DDBJ databases">
        <authorList>
            <person name="de Groot N.N."/>
        </authorList>
    </citation>
    <scope>NUCLEOTIDE SEQUENCE [LARGE SCALE GENOMIC DNA]</scope>
    <source>
        <strain evidence="2 3">CGMCC 1.7031</strain>
    </source>
</reference>
<protein>
    <recommendedName>
        <fullName evidence="4">DUF4468 domain-containing protein</fullName>
    </recommendedName>
</protein>
<organism evidence="2 3">
    <name type="scientific">Flavobacterium caeni</name>
    <dbReference type="NCBI Taxonomy" id="490189"/>
    <lineage>
        <taxon>Bacteria</taxon>
        <taxon>Pseudomonadati</taxon>
        <taxon>Bacteroidota</taxon>
        <taxon>Flavobacteriia</taxon>
        <taxon>Flavobacteriales</taxon>
        <taxon>Flavobacteriaceae</taxon>
        <taxon>Flavobacterium</taxon>
    </lineage>
</organism>
<evidence type="ECO:0000313" key="2">
    <source>
        <dbReference type="EMBL" id="SCY72999.1"/>
    </source>
</evidence>
<dbReference type="STRING" id="490189.SAMN02927903_02195"/>
<feature type="chain" id="PRO_5011729209" description="DUF4468 domain-containing protein" evidence="1">
    <location>
        <begin position="19"/>
        <end position="225"/>
    </location>
</feature>
<sequence>MKKISCFLLGLICFPLAAQSLQEEVQHPDIATKLFKNPKYVKDKSQGSPYKQIMFAQASVEKLNIKAFMRYNAYKDEFEFITPKSDTLVLDKIEDFDRIVFTGLRKQYELIPYTEDKKLVYGYLVNVHQKDGWTLYRKERVSFVEAKPAKTSLEVSMPAKFSPMRDIFFLRNKEGMTTDFPESKKALVKLFPAHKDKIDVFVKQAQTNFDNESDLIQLVNFLATL</sequence>
<keyword evidence="1" id="KW-0732">Signal</keyword>
<dbReference type="OrthoDB" id="1365587at2"/>
<dbReference type="RefSeq" id="WP_091143410.1">
    <property type="nucleotide sequence ID" value="NZ_FMVF01000009.1"/>
</dbReference>
<dbReference type="AlphaFoldDB" id="A0A1G5IBJ8"/>
<evidence type="ECO:0000313" key="3">
    <source>
        <dbReference type="Proteomes" id="UP000199354"/>
    </source>
</evidence>
<name>A0A1G5IBJ8_9FLAO</name>
<keyword evidence="3" id="KW-1185">Reference proteome</keyword>
<dbReference type="EMBL" id="FMVF01000009">
    <property type="protein sequence ID" value="SCY72999.1"/>
    <property type="molecule type" value="Genomic_DNA"/>
</dbReference>
<gene>
    <name evidence="2" type="ORF">SAMN02927903_02195</name>
</gene>
<evidence type="ECO:0008006" key="4">
    <source>
        <dbReference type="Google" id="ProtNLM"/>
    </source>
</evidence>
<proteinExistence type="predicted"/>
<dbReference type="Proteomes" id="UP000199354">
    <property type="component" value="Unassembled WGS sequence"/>
</dbReference>